<evidence type="ECO:0000313" key="2">
    <source>
        <dbReference type="EMBL" id="AWK87833.1"/>
    </source>
</evidence>
<proteinExistence type="predicted"/>
<dbReference type="Gene3D" id="3.10.620.30">
    <property type="match status" value="1"/>
</dbReference>
<dbReference type="Pfam" id="PF01841">
    <property type="entry name" value="Transglut_core"/>
    <property type="match status" value="1"/>
</dbReference>
<dbReference type="Proteomes" id="UP000245629">
    <property type="component" value="Chromosome 2"/>
</dbReference>
<dbReference type="AlphaFoldDB" id="A0A2S2CTH8"/>
<dbReference type="EMBL" id="CP029353">
    <property type="protein sequence ID" value="AWK87833.1"/>
    <property type="molecule type" value="Genomic_DNA"/>
</dbReference>
<dbReference type="KEGG" id="azz:DEW08_18035"/>
<organism evidence="2 3">
    <name type="scientific">Azospirillum thermophilum</name>
    <dbReference type="NCBI Taxonomy" id="2202148"/>
    <lineage>
        <taxon>Bacteria</taxon>
        <taxon>Pseudomonadati</taxon>
        <taxon>Pseudomonadota</taxon>
        <taxon>Alphaproteobacteria</taxon>
        <taxon>Rhodospirillales</taxon>
        <taxon>Azospirillaceae</taxon>
        <taxon>Azospirillum</taxon>
    </lineage>
</organism>
<accession>A0A2S2CTH8</accession>
<dbReference type="RefSeq" id="WP_109329467.1">
    <property type="nucleotide sequence ID" value="NZ_CP029353.1"/>
</dbReference>
<keyword evidence="3" id="KW-1185">Reference proteome</keyword>
<sequence length="315" mass="33888">MKILDIRHTTTYRYARPVTFGDHRLMFRPRDSHDLRLLATGLTITPAPSRVRWLHDVFGNSIAVASFAGEAAELTFESHIKVAHFPLADSGAEAIEFPIEDYARTYPFSYSAEEVPDLARTTQRHYPDPDHKVDDWAKRFVAGADGIPETQAMLAAMTVAIKEGFTYQARDAEGTQPPVETLESGSGSCRDFALFMMEAVRSLGFAARFVSGYLYDPALDPGAAGGCGIQGGGATHAWVEVYLPGAGWVEFDPTNGIIGGKNLIRVAVARDPGQAIPLGGSWTGAPSDYLGMTVDVRVTAGTGEPVVQMPAAPVA</sequence>
<gene>
    <name evidence="2" type="ORF">DEW08_18035</name>
</gene>
<dbReference type="InterPro" id="IPR002931">
    <property type="entry name" value="Transglutaminase-like"/>
</dbReference>
<dbReference type="Pfam" id="PF08379">
    <property type="entry name" value="Bact_transglu_N"/>
    <property type="match status" value="1"/>
</dbReference>
<dbReference type="PANTHER" id="PTHR33490">
    <property type="entry name" value="BLR5614 PROTEIN-RELATED"/>
    <property type="match status" value="1"/>
</dbReference>
<dbReference type="SMART" id="SM00460">
    <property type="entry name" value="TGc"/>
    <property type="match status" value="1"/>
</dbReference>
<dbReference type="SUPFAM" id="SSF54001">
    <property type="entry name" value="Cysteine proteinases"/>
    <property type="match status" value="1"/>
</dbReference>
<reference evidence="3" key="1">
    <citation type="submission" date="2018-05" db="EMBL/GenBank/DDBJ databases">
        <title>Azospirillum thermophila sp. nov., a novel isolated from hot spring.</title>
        <authorList>
            <person name="Zhao Z."/>
        </authorList>
    </citation>
    <scope>NUCLEOTIDE SEQUENCE [LARGE SCALE GENOMIC DNA]</scope>
    <source>
        <strain evidence="3">CFH 70021</strain>
    </source>
</reference>
<name>A0A2S2CTH8_9PROT</name>
<dbReference type="PANTHER" id="PTHR33490:SF1">
    <property type="entry name" value="SLL1233 PROTEIN"/>
    <property type="match status" value="1"/>
</dbReference>
<protein>
    <submittedName>
        <fullName evidence="2">Transglutaminase</fullName>
    </submittedName>
</protein>
<dbReference type="OrthoDB" id="9804023at2"/>
<feature type="domain" description="Transglutaminase-like" evidence="1">
    <location>
        <begin position="181"/>
        <end position="255"/>
    </location>
</feature>
<evidence type="ECO:0000313" key="3">
    <source>
        <dbReference type="Proteomes" id="UP000245629"/>
    </source>
</evidence>
<dbReference type="InterPro" id="IPR038765">
    <property type="entry name" value="Papain-like_cys_pep_sf"/>
</dbReference>
<evidence type="ECO:0000259" key="1">
    <source>
        <dbReference type="SMART" id="SM00460"/>
    </source>
</evidence>
<dbReference type="InterPro" id="IPR013589">
    <property type="entry name" value="Bac_transglu_N"/>
</dbReference>